<dbReference type="PANTHER" id="PTHR44259:SF114">
    <property type="entry name" value="OS06G0707300 PROTEIN"/>
    <property type="match status" value="1"/>
</dbReference>
<reference evidence="2 3" key="1">
    <citation type="submission" date="2020-10" db="EMBL/GenBank/DDBJ databases">
        <title>The Coptis chinensis genome and diversification of protoberbering-type alkaloids.</title>
        <authorList>
            <person name="Wang B."/>
            <person name="Shu S."/>
            <person name="Song C."/>
            <person name="Liu Y."/>
        </authorList>
    </citation>
    <scope>NUCLEOTIDE SEQUENCE [LARGE SCALE GENOMIC DNA]</scope>
    <source>
        <strain evidence="2">HL-2020</strain>
        <tissue evidence="2">Leaf</tissue>
    </source>
</reference>
<dbReference type="PANTHER" id="PTHR44259">
    <property type="entry name" value="OS07G0183000 PROTEIN-RELATED"/>
    <property type="match status" value="1"/>
</dbReference>
<sequence length="150" mass="17146">MAIHDVDCKLAVARPGDVPWIPLQCSYQGFQDVIFYKGQFYAVTETGRIVVCRIGDRLENTSPKDSSVMHFLQYPQMETSFYLVERLGELLLLVSRFPDKVVPETGRFKIYKLNLRKESWCELMTFGEHALFLGINTSVALLASDLEFSV</sequence>
<dbReference type="InterPro" id="IPR050942">
    <property type="entry name" value="F-box_BR-signaling"/>
</dbReference>
<protein>
    <recommendedName>
        <fullName evidence="1">KIB1-4 beta-propeller domain-containing protein</fullName>
    </recommendedName>
</protein>
<dbReference type="AlphaFoldDB" id="A0A835H6A2"/>
<feature type="domain" description="KIB1-4 beta-propeller" evidence="1">
    <location>
        <begin position="1"/>
        <end position="146"/>
    </location>
</feature>
<organism evidence="2 3">
    <name type="scientific">Coptis chinensis</name>
    <dbReference type="NCBI Taxonomy" id="261450"/>
    <lineage>
        <taxon>Eukaryota</taxon>
        <taxon>Viridiplantae</taxon>
        <taxon>Streptophyta</taxon>
        <taxon>Embryophyta</taxon>
        <taxon>Tracheophyta</taxon>
        <taxon>Spermatophyta</taxon>
        <taxon>Magnoliopsida</taxon>
        <taxon>Ranunculales</taxon>
        <taxon>Ranunculaceae</taxon>
        <taxon>Coptidoideae</taxon>
        <taxon>Coptis</taxon>
    </lineage>
</organism>
<evidence type="ECO:0000313" key="3">
    <source>
        <dbReference type="Proteomes" id="UP000631114"/>
    </source>
</evidence>
<gene>
    <name evidence="2" type="ORF">IFM89_014957</name>
</gene>
<keyword evidence="3" id="KW-1185">Reference proteome</keyword>
<dbReference type="Pfam" id="PF03478">
    <property type="entry name" value="Beta-prop_KIB1-4"/>
    <property type="match status" value="1"/>
</dbReference>
<evidence type="ECO:0000313" key="2">
    <source>
        <dbReference type="EMBL" id="KAF9592467.1"/>
    </source>
</evidence>
<accession>A0A835H6A2</accession>
<proteinExistence type="predicted"/>
<dbReference type="OrthoDB" id="642536at2759"/>
<name>A0A835H6A2_9MAGN</name>
<comment type="caution">
    <text evidence="2">The sequence shown here is derived from an EMBL/GenBank/DDBJ whole genome shotgun (WGS) entry which is preliminary data.</text>
</comment>
<evidence type="ECO:0000259" key="1">
    <source>
        <dbReference type="Pfam" id="PF03478"/>
    </source>
</evidence>
<dbReference type="InterPro" id="IPR005174">
    <property type="entry name" value="KIB1-4_b-propeller"/>
</dbReference>
<dbReference type="EMBL" id="JADFTS010000008">
    <property type="protein sequence ID" value="KAF9592467.1"/>
    <property type="molecule type" value="Genomic_DNA"/>
</dbReference>
<dbReference type="Proteomes" id="UP000631114">
    <property type="component" value="Unassembled WGS sequence"/>
</dbReference>